<reference evidence="2" key="2">
    <citation type="submission" date="2023-06" db="EMBL/GenBank/DDBJ databases">
        <authorList>
            <person name="Ma L."/>
            <person name="Liu K.-W."/>
            <person name="Li Z."/>
            <person name="Hsiao Y.-Y."/>
            <person name="Qi Y."/>
            <person name="Fu T."/>
            <person name="Tang G."/>
            <person name="Zhang D."/>
            <person name="Sun W.-H."/>
            <person name="Liu D.-K."/>
            <person name="Li Y."/>
            <person name="Chen G.-Z."/>
            <person name="Liu X.-D."/>
            <person name="Liao X.-Y."/>
            <person name="Jiang Y.-T."/>
            <person name="Yu X."/>
            <person name="Hao Y."/>
            <person name="Huang J."/>
            <person name="Zhao X.-W."/>
            <person name="Ke S."/>
            <person name="Chen Y.-Y."/>
            <person name="Wu W.-L."/>
            <person name="Hsu J.-L."/>
            <person name="Lin Y.-F."/>
            <person name="Huang M.-D."/>
            <person name="Li C.-Y."/>
            <person name="Huang L."/>
            <person name="Wang Z.-W."/>
            <person name="Zhao X."/>
            <person name="Zhong W.-Y."/>
            <person name="Peng D.-H."/>
            <person name="Ahmad S."/>
            <person name="Lan S."/>
            <person name="Zhang J.-S."/>
            <person name="Tsai W.-C."/>
            <person name="Van De Peer Y."/>
            <person name="Liu Z.-J."/>
        </authorList>
    </citation>
    <scope>NUCLEOTIDE SEQUENCE</scope>
    <source>
        <strain evidence="2">CP</strain>
        <tissue evidence="2">Leaves</tissue>
    </source>
</reference>
<gene>
    <name evidence="2" type="ORF">QJS10_CPA08g00678</name>
</gene>
<feature type="compositionally biased region" description="Basic and acidic residues" evidence="1">
    <location>
        <begin position="200"/>
        <end position="221"/>
    </location>
</feature>
<evidence type="ECO:0000313" key="2">
    <source>
        <dbReference type="EMBL" id="KAK1310251.1"/>
    </source>
</evidence>
<dbReference type="EMBL" id="JAUJYO010000008">
    <property type="protein sequence ID" value="KAK1310251.1"/>
    <property type="molecule type" value="Genomic_DNA"/>
</dbReference>
<dbReference type="AlphaFoldDB" id="A0AAV9E941"/>
<feature type="compositionally biased region" description="Polar residues" evidence="1">
    <location>
        <begin position="151"/>
        <end position="184"/>
    </location>
</feature>
<accession>A0AAV9E941</accession>
<name>A0AAV9E941_ACOCL</name>
<proteinExistence type="predicted"/>
<evidence type="ECO:0000256" key="1">
    <source>
        <dbReference type="SAM" id="MobiDB-lite"/>
    </source>
</evidence>
<feature type="compositionally biased region" description="Basic and acidic residues" evidence="1">
    <location>
        <begin position="130"/>
        <end position="150"/>
    </location>
</feature>
<dbReference type="Proteomes" id="UP001180020">
    <property type="component" value="Unassembled WGS sequence"/>
</dbReference>
<feature type="region of interest" description="Disordered" evidence="1">
    <location>
        <begin position="130"/>
        <end position="221"/>
    </location>
</feature>
<evidence type="ECO:0000313" key="3">
    <source>
        <dbReference type="Proteomes" id="UP001180020"/>
    </source>
</evidence>
<keyword evidence="3" id="KW-1185">Reference proteome</keyword>
<comment type="caution">
    <text evidence="2">The sequence shown here is derived from an EMBL/GenBank/DDBJ whole genome shotgun (WGS) entry which is preliminary data.</text>
</comment>
<organism evidence="2 3">
    <name type="scientific">Acorus calamus</name>
    <name type="common">Sweet flag</name>
    <dbReference type="NCBI Taxonomy" id="4465"/>
    <lineage>
        <taxon>Eukaryota</taxon>
        <taxon>Viridiplantae</taxon>
        <taxon>Streptophyta</taxon>
        <taxon>Embryophyta</taxon>
        <taxon>Tracheophyta</taxon>
        <taxon>Spermatophyta</taxon>
        <taxon>Magnoliopsida</taxon>
        <taxon>Liliopsida</taxon>
        <taxon>Acoraceae</taxon>
        <taxon>Acorus</taxon>
    </lineage>
</organism>
<sequence>MGVKQKSIIQMELQKEITRRKEILYACEEGFRVIQRQNDSSDVTERRNGAPGNTGTIVQLSSSCGSATTRPSISDTQEMSKEIIVSERKIADIKSTKSSGSGNEVSHVTKKKVRDTSEVLVRGCISSSIEQREVPRERLPARPSKWREANSSKYIDPRSCSSKSSLKELTSNLTEKSVKHQTTFDTEKENFDAGMISSPEKARNVVREPVHHLQLQTRKEL</sequence>
<protein>
    <submittedName>
        <fullName evidence="2">Uncharacterized protein</fullName>
    </submittedName>
</protein>
<reference evidence="2" key="1">
    <citation type="journal article" date="2023" name="Nat. Commun.">
        <title>Diploid and tetraploid genomes of Acorus and the evolution of monocots.</title>
        <authorList>
            <person name="Ma L."/>
            <person name="Liu K.W."/>
            <person name="Li Z."/>
            <person name="Hsiao Y.Y."/>
            <person name="Qi Y."/>
            <person name="Fu T."/>
            <person name="Tang G.D."/>
            <person name="Zhang D."/>
            <person name="Sun W.H."/>
            <person name="Liu D.K."/>
            <person name="Li Y."/>
            <person name="Chen G.Z."/>
            <person name="Liu X.D."/>
            <person name="Liao X.Y."/>
            <person name="Jiang Y.T."/>
            <person name="Yu X."/>
            <person name="Hao Y."/>
            <person name="Huang J."/>
            <person name="Zhao X.W."/>
            <person name="Ke S."/>
            <person name="Chen Y.Y."/>
            <person name="Wu W.L."/>
            <person name="Hsu J.L."/>
            <person name="Lin Y.F."/>
            <person name="Huang M.D."/>
            <person name="Li C.Y."/>
            <person name="Huang L."/>
            <person name="Wang Z.W."/>
            <person name="Zhao X."/>
            <person name="Zhong W.Y."/>
            <person name="Peng D.H."/>
            <person name="Ahmad S."/>
            <person name="Lan S."/>
            <person name="Zhang J.S."/>
            <person name="Tsai W.C."/>
            <person name="Van de Peer Y."/>
            <person name="Liu Z.J."/>
        </authorList>
    </citation>
    <scope>NUCLEOTIDE SEQUENCE</scope>
    <source>
        <strain evidence="2">CP</strain>
    </source>
</reference>